<dbReference type="PROSITE" id="PS50125">
    <property type="entry name" value="GUANYLATE_CYCLASE_2"/>
    <property type="match status" value="1"/>
</dbReference>
<feature type="domain" description="WWE" evidence="5">
    <location>
        <begin position="1478"/>
        <end position="1561"/>
    </location>
</feature>
<dbReference type="SUPFAM" id="SSF47473">
    <property type="entry name" value="EF-hand"/>
    <property type="match status" value="1"/>
</dbReference>
<feature type="non-terminal residue" evidence="6">
    <location>
        <position position="1886"/>
    </location>
</feature>
<dbReference type="Proteomes" id="UP001642484">
    <property type="component" value="Unassembled WGS sequence"/>
</dbReference>
<dbReference type="InterPro" id="IPR029787">
    <property type="entry name" value="Nucleotide_cyclase"/>
</dbReference>
<dbReference type="SUPFAM" id="SSF53335">
    <property type="entry name" value="S-adenosyl-L-methionine-dependent methyltransferases"/>
    <property type="match status" value="1"/>
</dbReference>
<dbReference type="Pfam" id="PF00211">
    <property type="entry name" value="Guanylate_cyc"/>
    <property type="match status" value="1"/>
</dbReference>
<dbReference type="Pfam" id="PF01535">
    <property type="entry name" value="PPR"/>
    <property type="match status" value="1"/>
</dbReference>
<dbReference type="PROSITE" id="PS50918">
    <property type="entry name" value="WWE"/>
    <property type="match status" value="1"/>
</dbReference>
<dbReference type="Pfam" id="PF13578">
    <property type="entry name" value="Methyltransf_24"/>
    <property type="match status" value="1"/>
</dbReference>
<gene>
    <name evidence="6" type="ORF">CCMP2556_LOCUS13157</name>
</gene>
<dbReference type="Pfam" id="PF02825">
    <property type="entry name" value="WWE"/>
    <property type="match status" value="1"/>
</dbReference>
<dbReference type="Gene3D" id="1.25.40.10">
    <property type="entry name" value="Tetratricopeptide repeat domain"/>
    <property type="match status" value="2"/>
</dbReference>
<dbReference type="NCBIfam" id="TIGR00756">
    <property type="entry name" value="PPR"/>
    <property type="match status" value="1"/>
</dbReference>
<dbReference type="InterPro" id="IPR008907">
    <property type="entry name" value="TPP/p25"/>
</dbReference>
<evidence type="ECO:0008006" key="8">
    <source>
        <dbReference type="Google" id="ProtNLM"/>
    </source>
</evidence>
<evidence type="ECO:0000256" key="2">
    <source>
        <dbReference type="PROSITE-ProRule" id="PRU00708"/>
    </source>
</evidence>
<proteinExistence type="inferred from homology"/>
<feature type="compositionally biased region" description="Pro residues" evidence="3">
    <location>
        <begin position="1423"/>
        <end position="1438"/>
    </location>
</feature>
<evidence type="ECO:0000256" key="3">
    <source>
        <dbReference type="SAM" id="MobiDB-lite"/>
    </source>
</evidence>
<reference evidence="6 7" key="1">
    <citation type="submission" date="2024-02" db="EMBL/GenBank/DDBJ databases">
        <authorList>
            <person name="Chen Y."/>
            <person name="Shah S."/>
            <person name="Dougan E. K."/>
            <person name="Thang M."/>
            <person name="Chan C."/>
        </authorList>
    </citation>
    <scope>NUCLEOTIDE SEQUENCE [LARGE SCALE GENOMIC DNA]</scope>
</reference>
<feature type="region of interest" description="Disordered" evidence="3">
    <location>
        <begin position="1365"/>
        <end position="1397"/>
    </location>
</feature>
<name>A0ABP0JV93_9DINO</name>
<evidence type="ECO:0000259" key="4">
    <source>
        <dbReference type="PROSITE" id="PS50125"/>
    </source>
</evidence>
<dbReference type="InterPro" id="IPR001054">
    <property type="entry name" value="A/G_cyclase"/>
</dbReference>
<dbReference type="InterPro" id="IPR037197">
    <property type="entry name" value="WWE_dom_sf"/>
</dbReference>
<dbReference type="PROSITE" id="PS51375">
    <property type="entry name" value="PPR"/>
    <property type="match status" value="1"/>
</dbReference>
<keyword evidence="7" id="KW-1185">Reference proteome</keyword>
<dbReference type="InterPro" id="IPR011992">
    <property type="entry name" value="EF-hand-dom_pair"/>
</dbReference>
<dbReference type="PANTHER" id="PTHR12932:SF9">
    <property type="entry name" value="TUBULIN POLYMERIZATION-PROMOTING PROTEIN HOMOLOG"/>
    <property type="match status" value="1"/>
</dbReference>
<accession>A0ABP0JV93</accession>
<evidence type="ECO:0000313" key="6">
    <source>
        <dbReference type="EMBL" id="CAK9018155.1"/>
    </source>
</evidence>
<organism evidence="6 7">
    <name type="scientific">Durusdinium trenchii</name>
    <dbReference type="NCBI Taxonomy" id="1381693"/>
    <lineage>
        <taxon>Eukaryota</taxon>
        <taxon>Sar</taxon>
        <taxon>Alveolata</taxon>
        <taxon>Dinophyceae</taxon>
        <taxon>Suessiales</taxon>
        <taxon>Symbiodiniaceae</taxon>
        <taxon>Durusdinium</taxon>
    </lineage>
</organism>
<sequence>MSQTTARLKALGQRQLWRAALNVLHELVDTKSTVHMHHFTAAMNACEKASEWQFALLLLKHFAPDARAIGVALAACARAARWRHALALLQDHAVDSLGRAAAVRACALASRWQTALEIFTTISRPNAVAFTAAAVATGRAASWRLAVEVLAQAQQVESDAGVIDTVDVSLCNATLRACVEAAGGGPQGWNAWVAALQLLATMEQHQVHPDELSFAMCARACERVSLWERAVSLLQLSEDRSMQPSGGCLNAIVGAHARTSRWENALGWLEVARRGRFESVVTYNAAAHACVKSTRWMLAFSVLRQLQVPNAVSYTTALNACEHGGFWHGAIQLLEDMEAAGFQPELGDFRCAARALGAGQWERILMLQTILRGRKISDRRGSFWSVVVWACQASGVKRPFPPPWVRLRSWKEIELLSYVQGQVPRGDLDAALHAVEDFAQKVKWLKVLGGSKARLLQNCLRPGDAVVEFGSYVGYSALLLLQQLRRLGGGGSVTTCDQDAATVLIAEKLVQWAAPRQQEVTLLTGRATDWAASGKFQRANLIVLDHRATSYASDLAAVLPTLRGASLRIFADNVLHPGAPLFLYALHEAAIAVDAVIHEVFEFSHEPVVLDWVLIGELCVPRLEAALGRILRRDTPMDIRCWSEEVEAICRYSQRSGAAPDWLGFQVKPLQHKETLALILEEHTDFLDWIMLAYFARCRTDISKWHGSSELSLNVRSPVRKLLASQKPYRGMDGKTFAKLCKDFARLVCCSVEFQNPLCNLNCGLFCLKGNRRIGLEQFDAALELIAKQKNTTLEDVWSHVRDPFETVMSLPALGSTMSTILDSDKRIAGRAGSLSEKKIAQQLRGKDGTVEDTFRAYCANKPDLDGKSFVKLCKDCEIVDNIFTQIDVDLVFAKVVTKGHRRITLHQFEVALGMIAQKKGVDEDYIFRRVAESEGVLHAGTQADYVRFFDDKSTYTGTHLYGGPDSTTRSSFDQLWSSGLRPDEEDRLPDMVVTKIAEISPTGAGTRPERPVSQKAPPRQRLAITAKSKPPQGKTDDFTMVFTDVQGSTSLWEANPRAMELALRLHDATIRQVLAKHSGYEVTTEGDAFQIAFHDTCDAVAFCLDTQVIEEWETLLCDLRMKWVETKEKEIDFGAGKPWSDVEAEEATFDRKDLATDAPDPSKCVLWEQWCGLVKRGHPETLVLHRLTPALAAARAPGPGAIRKVEWKPIAEKWLQNKKVILHTDADRARVIDRAWRYLNDRIVLNQNCTAGLKRLRSKLRSAQRGYLREVLRNAGDGSGYECQEDEGAFMHLVVATHPEDHTHRLDEFPGCAVGEEVKADYFGTIVNRTARIAAAAHPGQVLLGGDTPIDPSATGRLPGLQWQQPLSTNDPAADSRGAANSCATAEPRQHGHLSRHPGITGWKVGQPGQQVQHPVQSLPMQPQPMQPPIQPQPVSPAPQQSAVPGWSLQRLGAYALKGIDSPIVLTELRLFDEGGNFESFPEPKTKGRAYWEFEEGQNHWLGFSPKVSVLLEAAYQNWLQHPSEVRSQIHANGFLYNVDYTTLLEEGQRQSQRIRRVGVTADNGHDKAYCTVDPALWQEMQIKLQSFREEQEWLLRLLRSDQHGATEKADVKSDGFYGALAEEVSRLWQRVGRQAEELEVLRSQVERSRQLLERLRTAVLPGRLVWAAGRLGVASAVESQQVHVNEGEGQDWVVPKEEVRRAPLGLLARPGSKVLHPHEGRSLKGVVCGTSLPRASDEHAAVCSDAGDVHESRHCVDVLRADGRCSRMPLAWLELRESGVEGQPFSVGDVVRARENDSFGAVDDGPPPGTLGTILQVSEDLSSECDSIFVRFPDGMQSFRDVAYTEAQANEGLEVDEAVDRIRPGVAVRLRPCAASCGTPSREI</sequence>
<dbReference type="Gene3D" id="3.30.70.1230">
    <property type="entry name" value="Nucleotide cyclase"/>
    <property type="match status" value="2"/>
</dbReference>
<dbReference type="InterPro" id="IPR002885">
    <property type="entry name" value="PPR_rpt"/>
</dbReference>
<dbReference type="SUPFAM" id="SSF55073">
    <property type="entry name" value="Nucleotide cyclase"/>
    <property type="match status" value="2"/>
</dbReference>
<comment type="caution">
    <text evidence="6">The sequence shown here is derived from an EMBL/GenBank/DDBJ whole genome shotgun (WGS) entry which is preliminary data.</text>
</comment>
<dbReference type="InterPro" id="IPR011990">
    <property type="entry name" value="TPR-like_helical_dom_sf"/>
</dbReference>
<feature type="repeat" description="PPR" evidence="2">
    <location>
        <begin position="310"/>
        <end position="344"/>
    </location>
</feature>
<feature type="non-terminal residue" evidence="6">
    <location>
        <position position="1"/>
    </location>
</feature>
<dbReference type="Pfam" id="PF05517">
    <property type="entry name" value="p25-alpha"/>
    <property type="match status" value="1"/>
</dbReference>
<dbReference type="InterPro" id="IPR029063">
    <property type="entry name" value="SAM-dependent_MTases_sf"/>
</dbReference>
<protein>
    <recommendedName>
        <fullName evidence="8">Pentatricopeptide repeat-containing protein, chloroplastic</fullName>
    </recommendedName>
</protein>
<dbReference type="PANTHER" id="PTHR12932">
    <property type="entry name" value="P25 ALPHA-RELATED"/>
    <property type="match status" value="1"/>
</dbReference>
<evidence type="ECO:0000313" key="7">
    <source>
        <dbReference type="Proteomes" id="UP001642484"/>
    </source>
</evidence>
<evidence type="ECO:0000259" key="5">
    <source>
        <dbReference type="PROSITE" id="PS50918"/>
    </source>
</evidence>
<dbReference type="Gene3D" id="1.10.238.10">
    <property type="entry name" value="EF-hand"/>
    <property type="match status" value="1"/>
</dbReference>
<comment type="similarity">
    <text evidence="1">Belongs to the TPPP family.</text>
</comment>
<feature type="domain" description="Guanylate cyclase" evidence="4">
    <location>
        <begin position="1040"/>
        <end position="1093"/>
    </location>
</feature>
<dbReference type="SUPFAM" id="SSF117839">
    <property type="entry name" value="WWE domain"/>
    <property type="match status" value="1"/>
</dbReference>
<dbReference type="EMBL" id="CAXAMN010006569">
    <property type="protein sequence ID" value="CAK9018155.1"/>
    <property type="molecule type" value="Genomic_DNA"/>
</dbReference>
<dbReference type="InterPro" id="IPR004170">
    <property type="entry name" value="WWE_dom"/>
</dbReference>
<dbReference type="Gene3D" id="3.40.50.150">
    <property type="entry name" value="Vaccinia Virus protein VP39"/>
    <property type="match status" value="1"/>
</dbReference>
<feature type="region of interest" description="Disordered" evidence="3">
    <location>
        <begin position="1423"/>
        <end position="1443"/>
    </location>
</feature>
<evidence type="ECO:0000256" key="1">
    <source>
        <dbReference type="ARBA" id="ARBA00010994"/>
    </source>
</evidence>